<proteinExistence type="predicted"/>
<name>A0AAN9XTE5_PSOTE</name>
<dbReference type="Proteomes" id="UP001386955">
    <property type="component" value="Unassembled WGS sequence"/>
</dbReference>
<comment type="caution">
    <text evidence="1">The sequence shown here is derived from an EMBL/GenBank/DDBJ whole genome shotgun (WGS) entry which is preliminary data.</text>
</comment>
<keyword evidence="2" id="KW-1185">Reference proteome</keyword>
<dbReference type="AlphaFoldDB" id="A0AAN9XTE5"/>
<accession>A0AAN9XTE5</accession>
<evidence type="ECO:0000313" key="1">
    <source>
        <dbReference type="EMBL" id="KAK7406809.1"/>
    </source>
</evidence>
<dbReference type="PANTHER" id="PTHR35111:SF1">
    <property type="entry name" value="OS04G0115900 PROTEIN"/>
    <property type="match status" value="1"/>
</dbReference>
<organism evidence="1 2">
    <name type="scientific">Psophocarpus tetragonolobus</name>
    <name type="common">Winged bean</name>
    <name type="synonym">Dolichos tetragonolobus</name>
    <dbReference type="NCBI Taxonomy" id="3891"/>
    <lineage>
        <taxon>Eukaryota</taxon>
        <taxon>Viridiplantae</taxon>
        <taxon>Streptophyta</taxon>
        <taxon>Embryophyta</taxon>
        <taxon>Tracheophyta</taxon>
        <taxon>Spermatophyta</taxon>
        <taxon>Magnoliopsida</taxon>
        <taxon>eudicotyledons</taxon>
        <taxon>Gunneridae</taxon>
        <taxon>Pentapetalae</taxon>
        <taxon>rosids</taxon>
        <taxon>fabids</taxon>
        <taxon>Fabales</taxon>
        <taxon>Fabaceae</taxon>
        <taxon>Papilionoideae</taxon>
        <taxon>50 kb inversion clade</taxon>
        <taxon>NPAAA clade</taxon>
        <taxon>indigoferoid/millettioid clade</taxon>
        <taxon>Phaseoleae</taxon>
        <taxon>Psophocarpus</taxon>
    </lineage>
</organism>
<protein>
    <submittedName>
        <fullName evidence="1">Uncharacterized protein</fullName>
    </submittedName>
</protein>
<sequence length="101" mass="11350">MNTFQQIYRGTLNMMKGQCMPRLKSNSCKNKTPSPMTLLERFREAVLRLMMFSALSKATNNCGSDDGQRQLRGCSPYDPHHTEAVADCIEFIKKKAATDSG</sequence>
<dbReference type="PANTHER" id="PTHR35111">
    <property type="entry name" value="F10A5.9-RELATED"/>
    <property type="match status" value="1"/>
</dbReference>
<dbReference type="EMBL" id="JAYMYS010000002">
    <property type="protein sequence ID" value="KAK7406809.1"/>
    <property type="molecule type" value="Genomic_DNA"/>
</dbReference>
<evidence type="ECO:0000313" key="2">
    <source>
        <dbReference type="Proteomes" id="UP001386955"/>
    </source>
</evidence>
<gene>
    <name evidence="1" type="ORF">VNO78_08442</name>
</gene>
<reference evidence="1 2" key="1">
    <citation type="submission" date="2024-01" db="EMBL/GenBank/DDBJ databases">
        <title>The genomes of 5 underutilized Papilionoideae crops provide insights into root nodulation and disease resistanc.</title>
        <authorList>
            <person name="Jiang F."/>
        </authorList>
    </citation>
    <scope>NUCLEOTIDE SEQUENCE [LARGE SCALE GENOMIC DNA]</scope>
    <source>
        <strain evidence="1">DUOXIRENSHENG_FW03</strain>
        <tissue evidence="1">Leaves</tissue>
    </source>
</reference>